<evidence type="ECO:0000256" key="3">
    <source>
        <dbReference type="ARBA" id="ARBA00022840"/>
    </source>
</evidence>
<evidence type="ECO:0000256" key="2">
    <source>
        <dbReference type="ARBA" id="ARBA00022741"/>
    </source>
</evidence>
<dbReference type="GO" id="GO:0016887">
    <property type="term" value="F:ATP hydrolysis activity"/>
    <property type="evidence" value="ECO:0007669"/>
    <property type="project" value="InterPro"/>
</dbReference>
<dbReference type="GO" id="GO:0015446">
    <property type="term" value="F:ATPase-coupled arsenite transmembrane transporter activity"/>
    <property type="evidence" value="ECO:0007669"/>
    <property type="project" value="UniProtKB-EC"/>
</dbReference>
<dbReference type="Gene3D" id="2.60.40.790">
    <property type="match status" value="1"/>
</dbReference>
<keyword evidence="2" id="KW-0547">Nucleotide-binding</keyword>
<dbReference type="EMBL" id="PGTM01000278">
    <property type="protein sequence ID" value="PJF34763.1"/>
    <property type="molecule type" value="Genomic_DNA"/>
</dbReference>
<evidence type="ECO:0000259" key="9">
    <source>
        <dbReference type="Pfam" id="PF02374"/>
    </source>
</evidence>
<accession>A0A2M8PB31</accession>
<keyword evidence="4" id="KW-0059">Arsenical resistance</keyword>
<dbReference type="PANTHER" id="PTHR10803:SF3">
    <property type="entry name" value="ATPASE GET3"/>
    <property type="match status" value="1"/>
</dbReference>
<organism evidence="11 12">
    <name type="scientific">Candidatus Thermofonsia Clade 1 bacterium</name>
    <dbReference type="NCBI Taxonomy" id="2364210"/>
    <lineage>
        <taxon>Bacteria</taxon>
        <taxon>Bacillati</taxon>
        <taxon>Chloroflexota</taxon>
        <taxon>Candidatus Thermofontia</taxon>
        <taxon>Candidatus Thermofonsia Clade 1</taxon>
    </lineage>
</organism>
<dbReference type="GO" id="GO:0005524">
    <property type="term" value="F:ATP binding"/>
    <property type="evidence" value="ECO:0007669"/>
    <property type="project" value="UniProtKB-KW"/>
</dbReference>
<dbReference type="Gene3D" id="3.40.50.300">
    <property type="entry name" value="P-loop containing nucleotide triphosphate hydrolases"/>
    <property type="match status" value="1"/>
</dbReference>
<dbReference type="FunFam" id="3.40.50.300:FF:001801">
    <property type="entry name" value="Putative arsenical pump-driving ATPase"/>
    <property type="match status" value="1"/>
</dbReference>
<dbReference type="NCBIfam" id="TIGR00345">
    <property type="entry name" value="GET3_arsA_TRC40"/>
    <property type="match status" value="1"/>
</dbReference>
<dbReference type="Pfam" id="PF17886">
    <property type="entry name" value="ArsA_HSP20"/>
    <property type="match status" value="1"/>
</dbReference>
<comment type="catalytic activity">
    <reaction evidence="6">
        <text>arsenite(in) + ATP + H2O = arsenite(out) + ADP + phosphate + H(+)</text>
        <dbReference type="Rhea" id="RHEA:11348"/>
        <dbReference type="ChEBI" id="CHEBI:15377"/>
        <dbReference type="ChEBI" id="CHEBI:15378"/>
        <dbReference type="ChEBI" id="CHEBI:29242"/>
        <dbReference type="ChEBI" id="CHEBI:30616"/>
        <dbReference type="ChEBI" id="CHEBI:43474"/>
        <dbReference type="ChEBI" id="CHEBI:456216"/>
        <dbReference type="EC" id="7.3.2.7"/>
    </reaction>
</comment>
<reference evidence="11 12" key="1">
    <citation type="submission" date="2017-11" db="EMBL/GenBank/DDBJ databases">
        <title>Evolution of Phototrophy in the Chloroflexi Phylum Driven by Horizontal Gene Transfer.</title>
        <authorList>
            <person name="Ward L.M."/>
            <person name="Hemp J."/>
            <person name="Shih P.M."/>
            <person name="Mcglynn S.E."/>
            <person name="Fischer W."/>
        </authorList>
    </citation>
    <scope>NUCLEOTIDE SEQUENCE [LARGE SCALE GENOMIC DNA]</scope>
    <source>
        <strain evidence="11">JP3_13</strain>
    </source>
</reference>
<comment type="caution">
    <text evidence="11">The sequence shown here is derived from an EMBL/GenBank/DDBJ whole genome shotgun (WGS) entry which is preliminary data.</text>
</comment>
<dbReference type="AlphaFoldDB" id="A0A2M8PB31"/>
<gene>
    <name evidence="11" type="ORF">CUN49_14020</name>
</gene>
<evidence type="ECO:0000256" key="6">
    <source>
        <dbReference type="ARBA" id="ARBA00052296"/>
    </source>
</evidence>
<dbReference type="InterPro" id="IPR016300">
    <property type="entry name" value="ATPase_ArsA/GET3"/>
</dbReference>
<dbReference type="InterPro" id="IPR025723">
    <property type="entry name" value="ArsA/GET3_ATPase-like"/>
</dbReference>
<evidence type="ECO:0000256" key="5">
    <source>
        <dbReference type="ARBA" id="ARBA00022967"/>
    </source>
</evidence>
<evidence type="ECO:0000256" key="1">
    <source>
        <dbReference type="ARBA" id="ARBA00011040"/>
    </source>
</evidence>
<evidence type="ECO:0000313" key="11">
    <source>
        <dbReference type="EMBL" id="PJF34763.1"/>
    </source>
</evidence>
<dbReference type="CDD" id="cd02035">
    <property type="entry name" value="ArsA"/>
    <property type="match status" value="1"/>
</dbReference>
<sequence length="398" mass="45068">MEIGVYTTMRIIVHTGKGGVGKTSISAATALRCAEMGMKTIVISTDTAHSLGDSLDMAIGPEPIELRPNLWAQEVDARYSMDKYWGTFQKYMVALFTKRGVQDIVAEEVTILPGFEEGAHLLWIDKYVREGFYDVLIVDAAPTAETLRLLSLPDVTRWWFERVLTLTKGAAKVLRPIARPLFRAELPDEEAFNTVEQLFQTLDKVRALLADPQLSSMRLVVNPERMVIKETQRTYTYLNLYGYVVDAVLCNRVIPDSVSDPYFQQWKDLQRENMSLIAEAFGELPVLKAPLLERDVNGIDSLRRVADALYGERNPSEVFFSGQTHQIIPLENGGYQVRVPLPFANREDLDLYRSADEITLRVGPYRRNIVLPHALWKLEIEDARFEGSALNIHFAAKS</sequence>
<feature type="domain" description="ArsA HSP20-like" evidence="10">
    <location>
        <begin position="332"/>
        <end position="394"/>
    </location>
</feature>
<dbReference type="InterPro" id="IPR027417">
    <property type="entry name" value="P-loop_NTPase"/>
</dbReference>
<keyword evidence="5" id="KW-1278">Translocase</keyword>
<dbReference type="PANTHER" id="PTHR10803">
    <property type="entry name" value="ARSENICAL PUMP-DRIVING ATPASE ARSENITE-TRANSLOCATING ATPASE"/>
    <property type="match status" value="1"/>
</dbReference>
<evidence type="ECO:0000256" key="8">
    <source>
        <dbReference type="ARBA" id="ARBA00066752"/>
    </source>
</evidence>
<evidence type="ECO:0000313" key="12">
    <source>
        <dbReference type="Proteomes" id="UP000229681"/>
    </source>
</evidence>
<dbReference type="Pfam" id="PF02374">
    <property type="entry name" value="ArsA_ATPase"/>
    <property type="match status" value="1"/>
</dbReference>
<comment type="function">
    <text evidence="7">Anion-transporting ATPase. Catalyzes the extrusion of arsenite.</text>
</comment>
<dbReference type="InterPro" id="IPR008978">
    <property type="entry name" value="HSP20-like_chaperone"/>
</dbReference>
<dbReference type="InterPro" id="IPR040612">
    <property type="entry name" value="ArsA_HSP20-like"/>
</dbReference>
<evidence type="ECO:0000256" key="7">
    <source>
        <dbReference type="ARBA" id="ARBA00059736"/>
    </source>
</evidence>
<dbReference type="EC" id="7.3.2.7" evidence="8"/>
<dbReference type="SUPFAM" id="SSF52540">
    <property type="entry name" value="P-loop containing nucleoside triphosphate hydrolases"/>
    <property type="match status" value="1"/>
</dbReference>
<feature type="domain" description="ArsA/GET3 Anion-transporting ATPase-like" evidence="9">
    <location>
        <begin position="9"/>
        <end position="310"/>
    </location>
</feature>
<name>A0A2M8PB31_9CHLR</name>
<comment type="similarity">
    <text evidence="1">Belongs to the arsA ATPase family.</text>
</comment>
<proteinExistence type="inferred from homology"/>
<evidence type="ECO:0000259" key="10">
    <source>
        <dbReference type="Pfam" id="PF17886"/>
    </source>
</evidence>
<evidence type="ECO:0000256" key="4">
    <source>
        <dbReference type="ARBA" id="ARBA00022849"/>
    </source>
</evidence>
<keyword evidence="3" id="KW-0067">ATP-binding</keyword>
<dbReference type="Proteomes" id="UP000229681">
    <property type="component" value="Unassembled WGS sequence"/>
</dbReference>
<protein>
    <recommendedName>
        <fullName evidence="8">arsenite-transporting ATPase</fullName>
        <ecNumber evidence="8">7.3.2.7</ecNumber>
    </recommendedName>
</protein>